<dbReference type="RefSeq" id="WP_200967368.1">
    <property type="nucleotide sequence ID" value="NZ_BMAQ01000035.1"/>
</dbReference>
<sequence length="524" mass="57266">MTSTFHGLETSRRALLTQQVALQTVGHNIANAATKGYSRQRVNLTASIPYEAPAFRNSTMPGQIGTGVEYNSITRIRDSFLDLQFRRENQALAMWQVQQKTFQSIENLLNEPSDNGLRAVMDKFWNSLEVLNRDPSLLSARIDLIGAAVNLTDTLNSIDKGLNDITSDLESNIQAVTVQVNSLLEKIADLNALIKRIEGPGKNANDLRDQRDLLVDSLSELVDVNVTEMPDGSYTIAIAGMTVVEGNNAALVDESIAEQAASGKLAGYVQSMAEVERVRQQLNAMVNTLVTGDIRVTLENGYVTSREMTALNEVTLADGTVIPAGQPIPANSTIVTPVEFVVQGFNGLHQLGYTLDGQTDIPFFVTEDGSTEFTIGNIRLNPEVKNDTNKIAASGKYETQPDGTRTTIRGNGDISFALTGVRDYVFTFPADMTNLSSGTIDDYFRAFIGDLGTRSNNATQNVKNSQDLTDSADMMRQQVSGVSLDEELADMIRFQHAYNAAARNMTTVDEMLDRIINQMGIVGR</sequence>
<feature type="domain" description="Flagellar hook-associated protein FlgK helical" evidence="10">
    <location>
        <begin position="103"/>
        <end position="250"/>
    </location>
</feature>
<keyword evidence="6 7" id="KW-0975">Bacterial flagellum</keyword>
<evidence type="ECO:0000259" key="8">
    <source>
        <dbReference type="Pfam" id="PF00460"/>
    </source>
</evidence>
<evidence type="ECO:0000313" key="11">
    <source>
        <dbReference type="EMBL" id="GFR39158.1"/>
    </source>
</evidence>
<feature type="domain" description="Flagellar basal body rod protein N-terminal" evidence="8">
    <location>
        <begin position="8"/>
        <end position="37"/>
    </location>
</feature>
<dbReference type="InterPro" id="IPR053927">
    <property type="entry name" value="FlgK_helical"/>
</dbReference>
<evidence type="ECO:0000259" key="9">
    <source>
        <dbReference type="Pfam" id="PF06429"/>
    </source>
</evidence>
<organism evidence="11 12">
    <name type="scientific">Insulibacter thermoxylanivorax</name>
    <dbReference type="NCBI Taxonomy" id="2749268"/>
    <lineage>
        <taxon>Bacteria</taxon>
        <taxon>Bacillati</taxon>
        <taxon>Bacillota</taxon>
        <taxon>Bacilli</taxon>
        <taxon>Bacillales</taxon>
        <taxon>Paenibacillaceae</taxon>
        <taxon>Insulibacter</taxon>
    </lineage>
</organism>
<dbReference type="GO" id="GO:0009424">
    <property type="term" value="C:bacterial-type flagellum hook"/>
    <property type="evidence" value="ECO:0007669"/>
    <property type="project" value="UniProtKB-UniRule"/>
</dbReference>
<evidence type="ECO:0000256" key="2">
    <source>
        <dbReference type="ARBA" id="ARBA00004613"/>
    </source>
</evidence>
<evidence type="ECO:0000259" key="10">
    <source>
        <dbReference type="Pfam" id="PF22638"/>
    </source>
</evidence>
<evidence type="ECO:0000256" key="6">
    <source>
        <dbReference type="ARBA" id="ARBA00023143"/>
    </source>
</evidence>
<protein>
    <recommendedName>
        <fullName evidence="4 7">Flagellar hook-associated protein 1</fullName>
        <shortName evidence="7">HAP1</shortName>
    </recommendedName>
</protein>
<dbReference type="SUPFAM" id="SSF64518">
    <property type="entry name" value="Phase 1 flagellin"/>
    <property type="match status" value="1"/>
</dbReference>
<name>A0A916VGN0_9BACL</name>
<evidence type="ECO:0000256" key="7">
    <source>
        <dbReference type="RuleBase" id="RU362065"/>
    </source>
</evidence>
<dbReference type="EMBL" id="BMAQ01000035">
    <property type="protein sequence ID" value="GFR39158.1"/>
    <property type="molecule type" value="Genomic_DNA"/>
</dbReference>
<evidence type="ECO:0000256" key="5">
    <source>
        <dbReference type="ARBA" id="ARBA00022525"/>
    </source>
</evidence>
<proteinExistence type="inferred from homology"/>
<dbReference type="PRINTS" id="PR01005">
    <property type="entry name" value="FLGHOOKAP1"/>
</dbReference>
<evidence type="ECO:0000313" key="12">
    <source>
        <dbReference type="Proteomes" id="UP000654993"/>
    </source>
</evidence>
<dbReference type="GO" id="GO:0005576">
    <property type="term" value="C:extracellular region"/>
    <property type="evidence" value="ECO:0007669"/>
    <property type="project" value="UniProtKB-SubCell"/>
</dbReference>
<keyword evidence="11" id="KW-0282">Flagellum</keyword>
<dbReference type="GO" id="GO:0005198">
    <property type="term" value="F:structural molecule activity"/>
    <property type="evidence" value="ECO:0007669"/>
    <property type="project" value="UniProtKB-UniRule"/>
</dbReference>
<gene>
    <name evidence="7 11" type="primary">flgK</name>
    <name evidence="11" type="ORF">PRECH8_24540</name>
</gene>
<dbReference type="NCBIfam" id="TIGR02492">
    <property type="entry name" value="flgK_ends"/>
    <property type="match status" value="1"/>
</dbReference>
<dbReference type="Pfam" id="PF00460">
    <property type="entry name" value="Flg_bb_rod"/>
    <property type="match status" value="1"/>
</dbReference>
<dbReference type="InterPro" id="IPR001444">
    <property type="entry name" value="Flag_bb_rod_N"/>
</dbReference>
<keyword evidence="12" id="KW-1185">Reference proteome</keyword>
<reference evidence="11" key="1">
    <citation type="submission" date="2020-08" db="EMBL/GenBank/DDBJ databases">
        <authorList>
            <person name="Uke A."/>
            <person name="Chhe C."/>
            <person name="Baramee S."/>
            <person name="Kosugi A."/>
        </authorList>
    </citation>
    <scope>NUCLEOTIDE SEQUENCE</scope>
    <source>
        <strain evidence="11">DA-C8</strain>
    </source>
</reference>
<keyword evidence="11" id="KW-0969">Cilium</keyword>
<dbReference type="InterPro" id="IPR010930">
    <property type="entry name" value="Flg_bb/hook_C_dom"/>
</dbReference>
<reference evidence="11" key="2">
    <citation type="journal article" date="2021" name="Data Brief">
        <title>Draft genome sequence data of the facultative, thermophilic, xylanolytic bacterium Paenibacillus sp. strain DA-C8.</title>
        <authorList>
            <person name="Chhe C."/>
            <person name="Uke A."/>
            <person name="Baramee S."/>
            <person name="Ungkulpasvich U."/>
            <person name="Tachaapaikoon C."/>
            <person name="Pason P."/>
            <person name="Waeonukul R."/>
            <person name="Ratanakhanokchai K."/>
            <person name="Kosugi A."/>
        </authorList>
    </citation>
    <scope>NUCLEOTIDE SEQUENCE</scope>
    <source>
        <strain evidence="11">DA-C8</strain>
    </source>
</reference>
<dbReference type="PANTHER" id="PTHR30033">
    <property type="entry name" value="FLAGELLAR HOOK-ASSOCIATED PROTEIN 1"/>
    <property type="match status" value="1"/>
</dbReference>
<dbReference type="Proteomes" id="UP000654993">
    <property type="component" value="Unassembled WGS sequence"/>
</dbReference>
<accession>A0A916VGN0</accession>
<evidence type="ECO:0000256" key="1">
    <source>
        <dbReference type="ARBA" id="ARBA00004365"/>
    </source>
</evidence>
<dbReference type="Pfam" id="PF22638">
    <property type="entry name" value="FlgK_D1"/>
    <property type="match status" value="1"/>
</dbReference>
<dbReference type="Pfam" id="PF06429">
    <property type="entry name" value="Flg_bbr_C"/>
    <property type="match status" value="1"/>
</dbReference>
<feature type="domain" description="Flagellar basal-body/hook protein C-terminal" evidence="9">
    <location>
        <begin position="479"/>
        <end position="517"/>
    </location>
</feature>
<dbReference type="InterPro" id="IPR002371">
    <property type="entry name" value="FlgK"/>
</dbReference>
<keyword evidence="5 7" id="KW-0964">Secreted</keyword>
<dbReference type="PANTHER" id="PTHR30033:SF1">
    <property type="entry name" value="FLAGELLAR HOOK-ASSOCIATED PROTEIN 1"/>
    <property type="match status" value="1"/>
</dbReference>
<comment type="subcellular location">
    <subcellularLocation>
        <location evidence="1 7">Bacterial flagellum</location>
    </subcellularLocation>
    <subcellularLocation>
        <location evidence="2 7">Secreted</location>
    </subcellularLocation>
</comment>
<comment type="caution">
    <text evidence="11">The sequence shown here is derived from an EMBL/GenBank/DDBJ whole genome shotgun (WGS) entry which is preliminary data.</text>
</comment>
<comment type="similarity">
    <text evidence="3 7">Belongs to the flagella basal body rod proteins family.</text>
</comment>
<dbReference type="GO" id="GO:0044780">
    <property type="term" value="P:bacterial-type flagellum assembly"/>
    <property type="evidence" value="ECO:0007669"/>
    <property type="project" value="InterPro"/>
</dbReference>
<evidence type="ECO:0000256" key="4">
    <source>
        <dbReference type="ARBA" id="ARBA00016244"/>
    </source>
</evidence>
<evidence type="ECO:0000256" key="3">
    <source>
        <dbReference type="ARBA" id="ARBA00009677"/>
    </source>
</evidence>
<dbReference type="AlphaFoldDB" id="A0A916VGN0"/>
<keyword evidence="11" id="KW-0966">Cell projection</keyword>